<keyword evidence="1" id="KW-0732">Signal</keyword>
<dbReference type="Proteomes" id="UP000037460">
    <property type="component" value="Unassembled WGS sequence"/>
</dbReference>
<dbReference type="GO" id="GO:0004364">
    <property type="term" value="F:glutathione transferase activity"/>
    <property type="evidence" value="ECO:0007669"/>
    <property type="project" value="TreeGrafter"/>
</dbReference>
<keyword evidence="4" id="KW-0808">Transferase</keyword>
<feature type="chain" id="PRO_5005602184" evidence="1">
    <location>
        <begin position="18"/>
        <end position="237"/>
    </location>
</feature>
<dbReference type="SUPFAM" id="SSF47616">
    <property type="entry name" value="GST C-terminal domain-like"/>
    <property type="match status" value="1"/>
</dbReference>
<dbReference type="PROSITE" id="PS50405">
    <property type="entry name" value="GST_CTER"/>
    <property type="match status" value="1"/>
</dbReference>
<dbReference type="PROSITE" id="PS50404">
    <property type="entry name" value="GST_NTER"/>
    <property type="match status" value="1"/>
</dbReference>
<evidence type="ECO:0000259" key="3">
    <source>
        <dbReference type="PROSITE" id="PS50405"/>
    </source>
</evidence>
<protein>
    <submittedName>
        <fullName evidence="4">Glutathione s-transferase</fullName>
    </submittedName>
</protein>
<dbReference type="Pfam" id="PF14497">
    <property type="entry name" value="GST_C_3"/>
    <property type="match status" value="1"/>
</dbReference>
<dbReference type="GO" id="GO:0006749">
    <property type="term" value="P:glutathione metabolic process"/>
    <property type="evidence" value="ECO:0007669"/>
    <property type="project" value="TreeGrafter"/>
</dbReference>
<proteinExistence type="predicted"/>
<dbReference type="EMBL" id="JWZX01002266">
    <property type="protein sequence ID" value="KOO30201.1"/>
    <property type="molecule type" value="Genomic_DNA"/>
</dbReference>
<organism evidence="4 5">
    <name type="scientific">Chrysochromulina tobinii</name>
    <dbReference type="NCBI Taxonomy" id="1460289"/>
    <lineage>
        <taxon>Eukaryota</taxon>
        <taxon>Haptista</taxon>
        <taxon>Haptophyta</taxon>
        <taxon>Prymnesiophyceae</taxon>
        <taxon>Prymnesiales</taxon>
        <taxon>Chrysochromulinaceae</taxon>
        <taxon>Chrysochromulina</taxon>
    </lineage>
</organism>
<dbReference type="Pfam" id="PF02798">
    <property type="entry name" value="GST_N"/>
    <property type="match status" value="1"/>
</dbReference>
<dbReference type="Gene3D" id="1.20.1050.10">
    <property type="match status" value="1"/>
</dbReference>
<name>A0A0M0JU34_9EUKA</name>
<comment type="caution">
    <text evidence="4">The sequence shown here is derived from an EMBL/GenBank/DDBJ whole genome shotgun (WGS) entry which is preliminary data.</text>
</comment>
<accession>A0A0M0JU34</accession>
<dbReference type="PANTHER" id="PTHR11571">
    <property type="entry name" value="GLUTATHIONE S-TRANSFERASE"/>
    <property type="match status" value="1"/>
</dbReference>
<dbReference type="PANTHER" id="PTHR11571:SF150">
    <property type="entry name" value="GLUTATHIONE S-TRANSFERASE"/>
    <property type="match status" value="1"/>
</dbReference>
<dbReference type="AlphaFoldDB" id="A0A0M0JU34"/>
<dbReference type="Gene3D" id="3.40.30.10">
    <property type="entry name" value="Glutaredoxin"/>
    <property type="match status" value="1"/>
</dbReference>
<dbReference type="SUPFAM" id="SSF52833">
    <property type="entry name" value="Thioredoxin-like"/>
    <property type="match status" value="1"/>
</dbReference>
<evidence type="ECO:0000313" key="4">
    <source>
        <dbReference type="EMBL" id="KOO30201.1"/>
    </source>
</evidence>
<evidence type="ECO:0000313" key="5">
    <source>
        <dbReference type="Proteomes" id="UP000037460"/>
    </source>
</evidence>
<dbReference type="InterPro" id="IPR040079">
    <property type="entry name" value="Glutathione_S-Trfase"/>
</dbReference>
<sequence length="237" mass="25424">MPLAIVLLASAYGGSLTLKYFDARGAAETTRVLLAIGGLQYEDKRYKIGPGFDAPEFKAEKESGALLLNLDRAPILMTDEGSIGQSKSMERYVAREAGLMGRSSFEAATIDMVAEHVRDVRDAQQRKGFSKMARGKTDDEKATLSAEWYGADLPGWLSRLEACVVQLSGPGAMHAVGGRISYADVCIWSLLREGSAEDVALVTKAAAGCKTLQCIADGVAELPAVSKWVKSRPVTSF</sequence>
<dbReference type="InterPro" id="IPR010987">
    <property type="entry name" value="Glutathione-S-Trfase_C-like"/>
</dbReference>
<feature type="signal peptide" evidence="1">
    <location>
        <begin position="1"/>
        <end position="17"/>
    </location>
</feature>
<dbReference type="SFLD" id="SFLDS00019">
    <property type="entry name" value="Glutathione_Transferase_(cytos"/>
    <property type="match status" value="1"/>
</dbReference>
<gene>
    <name evidence="4" type="ORF">Ctob_006693</name>
</gene>
<evidence type="ECO:0000256" key="1">
    <source>
        <dbReference type="SAM" id="SignalP"/>
    </source>
</evidence>
<feature type="domain" description="GST C-terminal" evidence="3">
    <location>
        <begin position="103"/>
        <end position="237"/>
    </location>
</feature>
<feature type="domain" description="GST N-terminal" evidence="2">
    <location>
        <begin position="14"/>
        <end position="101"/>
    </location>
</feature>
<reference evidence="5" key="1">
    <citation type="journal article" date="2015" name="PLoS Genet.">
        <title>Genome Sequence and Transcriptome Analyses of Chrysochromulina tobin: Metabolic Tools for Enhanced Algal Fitness in the Prominent Order Prymnesiales (Haptophyceae).</title>
        <authorList>
            <person name="Hovde B.T."/>
            <person name="Deodato C.R."/>
            <person name="Hunsperger H.M."/>
            <person name="Ryken S.A."/>
            <person name="Yost W."/>
            <person name="Jha R.K."/>
            <person name="Patterson J."/>
            <person name="Monnat R.J. Jr."/>
            <person name="Barlow S.B."/>
            <person name="Starkenburg S.R."/>
            <person name="Cattolico R.A."/>
        </authorList>
    </citation>
    <scope>NUCLEOTIDE SEQUENCE</scope>
    <source>
        <strain evidence="5">CCMP291</strain>
    </source>
</reference>
<dbReference type="InterPro" id="IPR036282">
    <property type="entry name" value="Glutathione-S-Trfase_C_sf"/>
</dbReference>
<keyword evidence="5" id="KW-1185">Reference proteome</keyword>
<evidence type="ECO:0000259" key="2">
    <source>
        <dbReference type="PROSITE" id="PS50404"/>
    </source>
</evidence>
<dbReference type="InterPro" id="IPR036249">
    <property type="entry name" value="Thioredoxin-like_sf"/>
</dbReference>
<dbReference type="InterPro" id="IPR004046">
    <property type="entry name" value="GST_C"/>
</dbReference>
<dbReference type="OrthoDB" id="420389at2759"/>
<dbReference type="InterPro" id="IPR050213">
    <property type="entry name" value="GST_superfamily"/>
</dbReference>
<dbReference type="InterPro" id="IPR004045">
    <property type="entry name" value="Glutathione_S-Trfase_N"/>
</dbReference>